<name>E5AAR5_LEPMJ</name>
<feature type="region of interest" description="Disordered" evidence="1">
    <location>
        <begin position="1"/>
        <end position="50"/>
    </location>
</feature>
<evidence type="ECO:0000313" key="2">
    <source>
        <dbReference type="EMBL" id="CBY00756.1"/>
    </source>
</evidence>
<dbReference type="InParanoid" id="E5AAR5"/>
<keyword evidence="3" id="KW-1185">Reference proteome</keyword>
<dbReference type="RefSeq" id="XP_003844235.1">
    <property type="nucleotide sequence ID" value="XM_003844187.1"/>
</dbReference>
<proteinExistence type="predicted"/>
<accession>E5AAR5</accession>
<gene>
    <name evidence="2" type="ORF">LEMA_P018860.1</name>
</gene>
<dbReference type="EMBL" id="FP929138">
    <property type="protein sequence ID" value="CBY00756.1"/>
    <property type="molecule type" value="Genomic_DNA"/>
</dbReference>
<evidence type="ECO:0000256" key="1">
    <source>
        <dbReference type="SAM" id="MobiDB-lite"/>
    </source>
</evidence>
<dbReference type="HOGENOM" id="CLU_1619332_0_0_1"/>
<dbReference type="Proteomes" id="UP000002668">
    <property type="component" value="Genome"/>
</dbReference>
<organism evidence="3">
    <name type="scientific">Leptosphaeria maculans (strain JN3 / isolate v23.1.3 / race Av1-4-5-6-7-8)</name>
    <name type="common">Blackleg fungus</name>
    <name type="synonym">Phoma lingam</name>
    <dbReference type="NCBI Taxonomy" id="985895"/>
    <lineage>
        <taxon>Eukaryota</taxon>
        <taxon>Fungi</taxon>
        <taxon>Dikarya</taxon>
        <taxon>Ascomycota</taxon>
        <taxon>Pezizomycotina</taxon>
        <taxon>Dothideomycetes</taxon>
        <taxon>Pleosporomycetidae</taxon>
        <taxon>Pleosporales</taxon>
        <taxon>Pleosporineae</taxon>
        <taxon>Leptosphaeriaceae</taxon>
        <taxon>Plenodomus</taxon>
        <taxon>Plenodomus lingam/Leptosphaeria maculans species complex</taxon>
    </lineage>
</organism>
<protein>
    <submittedName>
        <fullName evidence="2">Predicted protein</fullName>
    </submittedName>
</protein>
<dbReference type="AlphaFoldDB" id="E5AAR5"/>
<reference evidence="3" key="1">
    <citation type="journal article" date="2011" name="Nat. Commun.">
        <title>Effector diversification within compartments of the Leptosphaeria maculans genome affected by Repeat-Induced Point mutations.</title>
        <authorList>
            <person name="Rouxel T."/>
            <person name="Grandaubert J."/>
            <person name="Hane J.K."/>
            <person name="Hoede C."/>
            <person name="van de Wouw A.P."/>
            <person name="Couloux A."/>
            <person name="Dominguez V."/>
            <person name="Anthouard V."/>
            <person name="Bally P."/>
            <person name="Bourras S."/>
            <person name="Cozijnsen A.J."/>
            <person name="Ciuffetti L.M."/>
            <person name="Degrave A."/>
            <person name="Dilmaghani A."/>
            <person name="Duret L."/>
            <person name="Fudal I."/>
            <person name="Goodwin S.B."/>
            <person name="Gout L."/>
            <person name="Glaser N."/>
            <person name="Linglin J."/>
            <person name="Kema G.H.J."/>
            <person name="Lapalu N."/>
            <person name="Lawrence C.B."/>
            <person name="May K."/>
            <person name="Meyer M."/>
            <person name="Ollivier B."/>
            <person name="Poulain J."/>
            <person name="Schoch C.L."/>
            <person name="Simon A."/>
            <person name="Spatafora J.W."/>
            <person name="Stachowiak A."/>
            <person name="Turgeon B.G."/>
            <person name="Tyler B.M."/>
            <person name="Vincent D."/>
            <person name="Weissenbach J."/>
            <person name="Amselem J."/>
            <person name="Quesneville H."/>
            <person name="Oliver R.P."/>
            <person name="Wincker P."/>
            <person name="Balesdent M.-H."/>
            <person name="Howlett B.J."/>
        </authorList>
    </citation>
    <scope>NUCLEOTIDE SEQUENCE [LARGE SCALE GENOMIC DNA]</scope>
    <source>
        <strain evidence="3">JN3 / isolate v23.1.3 / race Av1-4-5-6-7-8</strain>
    </source>
</reference>
<sequence>MSRSPRPLGHGRPENGDPIIAEMGPGVQDWKSNKRTMGTRPGERFAPGGTIRAKTPLSAWALPVSLHNVLPRMRLTHSPSVYEAFLMRRMDLSQRVGRLASMSISQPREQAVMRGGGRRYFEHGRLLAPTCGGADRSRLLLIVRRARDLWSEANTTFSMGLATT</sequence>
<dbReference type="VEuPathDB" id="FungiDB:LEMA_P018860.1"/>
<dbReference type="GeneID" id="13292323"/>
<evidence type="ECO:0000313" key="3">
    <source>
        <dbReference type="Proteomes" id="UP000002668"/>
    </source>
</evidence>